<comment type="caution">
    <text evidence="4">The sequence shown here is derived from an EMBL/GenBank/DDBJ whole genome shotgun (WGS) entry which is preliminary data.</text>
</comment>
<name>A0A630N9C6_SALER</name>
<reference evidence="4" key="1">
    <citation type="submission" date="2019-10" db="EMBL/GenBank/DDBJ databases">
        <authorList>
            <consortium name="PulseNet: The National Subtyping Network for Foodborne Disease Surveillance"/>
            <person name="Tarr C.L."/>
            <person name="Trees E."/>
            <person name="Katz L.S."/>
            <person name="Carleton-Romer H.A."/>
            <person name="Stroika S."/>
            <person name="Kucerova Z."/>
            <person name="Roache K.F."/>
            <person name="Sabol A.L."/>
            <person name="Besser J."/>
            <person name="Gerner-Smidt P."/>
        </authorList>
    </citation>
    <scope>NUCLEOTIDE SEQUENCE</scope>
    <source>
        <strain evidence="4">PNUSAS104515</strain>
    </source>
</reference>
<protein>
    <submittedName>
        <fullName evidence="4">DNA methylase N-4/N-6</fullName>
    </submittedName>
</protein>
<dbReference type="GO" id="GO:0032259">
    <property type="term" value="P:methylation"/>
    <property type="evidence" value="ECO:0007669"/>
    <property type="project" value="UniProtKB-KW"/>
</dbReference>
<evidence type="ECO:0000256" key="1">
    <source>
        <dbReference type="ARBA" id="ARBA00022603"/>
    </source>
</evidence>
<dbReference type="Gene3D" id="3.40.50.150">
    <property type="entry name" value="Vaccinia Virus protein VP39"/>
    <property type="match status" value="1"/>
</dbReference>
<dbReference type="EMBL" id="AAMEAN010000179">
    <property type="protein sequence ID" value="EDG3990883.1"/>
    <property type="molecule type" value="Genomic_DNA"/>
</dbReference>
<evidence type="ECO:0000313" key="4">
    <source>
        <dbReference type="EMBL" id="EDG3990883.1"/>
    </source>
</evidence>
<sequence length="138" mass="15384">MNGIESLLKQQDLSVPLSTAQGVSNVPFQRWFKFKEAFSPKFVHDTIQKSLIKVDKILDPFGGSGTTALTSQLMGINPTTIEVNPFLADLIESKLTEYNTQKLISDWVFVSKNVGLENPSLETMFSNAPKTLFEDKDV</sequence>
<evidence type="ECO:0000259" key="3">
    <source>
        <dbReference type="Pfam" id="PF01555"/>
    </source>
</evidence>
<dbReference type="InterPro" id="IPR002941">
    <property type="entry name" value="DNA_methylase_N4/N6"/>
</dbReference>
<evidence type="ECO:0000256" key="2">
    <source>
        <dbReference type="ARBA" id="ARBA00022679"/>
    </source>
</evidence>
<accession>A0A630N9C6</accession>
<keyword evidence="2" id="KW-0808">Transferase</keyword>
<keyword evidence="1 4" id="KW-0489">Methyltransferase</keyword>
<dbReference type="Pfam" id="PF01555">
    <property type="entry name" value="N6_N4_Mtase"/>
    <property type="match status" value="1"/>
</dbReference>
<dbReference type="SUPFAM" id="SSF53335">
    <property type="entry name" value="S-adenosyl-L-methionine-dependent methyltransferases"/>
    <property type="match status" value="1"/>
</dbReference>
<feature type="non-terminal residue" evidence="4">
    <location>
        <position position="138"/>
    </location>
</feature>
<organism evidence="4">
    <name type="scientific">Salmonella enterica</name>
    <name type="common">Salmonella choleraesuis</name>
    <dbReference type="NCBI Taxonomy" id="28901"/>
    <lineage>
        <taxon>Bacteria</taxon>
        <taxon>Pseudomonadati</taxon>
        <taxon>Pseudomonadota</taxon>
        <taxon>Gammaproteobacteria</taxon>
        <taxon>Enterobacterales</taxon>
        <taxon>Enterobacteriaceae</taxon>
        <taxon>Salmonella</taxon>
    </lineage>
</organism>
<gene>
    <name evidence="4" type="ORF">GCR25_24700</name>
</gene>
<proteinExistence type="predicted"/>
<dbReference type="InterPro" id="IPR029063">
    <property type="entry name" value="SAM-dependent_MTases_sf"/>
</dbReference>
<dbReference type="GO" id="GO:0008170">
    <property type="term" value="F:N-methyltransferase activity"/>
    <property type="evidence" value="ECO:0007669"/>
    <property type="project" value="InterPro"/>
</dbReference>
<dbReference type="AlphaFoldDB" id="A0A630N9C6"/>
<dbReference type="GO" id="GO:0003677">
    <property type="term" value="F:DNA binding"/>
    <property type="evidence" value="ECO:0007669"/>
    <property type="project" value="InterPro"/>
</dbReference>
<feature type="domain" description="DNA methylase N-4/N-6" evidence="3">
    <location>
        <begin position="32"/>
        <end position="91"/>
    </location>
</feature>